<dbReference type="GO" id="GO:0004631">
    <property type="term" value="F:phosphomevalonate kinase activity"/>
    <property type="evidence" value="ECO:0007669"/>
    <property type="project" value="TreeGrafter"/>
</dbReference>
<evidence type="ECO:0000256" key="1">
    <source>
        <dbReference type="ARBA" id="ARBA00005092"/>
    </source>
</evidence>
<dbReference type="InterPro" id="IPR035102">
    <property type="entry name" value="Phosphomevalonate_kinase"/>
</dbReference>
<dbReference type="FunFam" id="3.30.70.890:FF:000011">
    <property type="entry name" value="Phosphomevalonate kinase, peroxisomal"/>
    <property type="match status" value="1"/>
</dbReference>
<keyword evidence="2" id="KW-0808">Transferase</keyword>
<evidence type="ECO:0000259" key="6">
    <source>
        <dbReference type="Pfam" id="PF00288"/>
    </source>
</evidence>
<dbReference type="PANTHER" id="PTHR31814:SF2">
    <property type="entry name" value="PHOSPHOMEVALONATE KINASE"/>
    <property type="match status" value="1"/>
</dbReference>
<dbReference type="AlphaFoldDB" id="A0A8J6BVK9"/>
<dbReference type="GO" id="GO:0010142">
    <property type="term" value="P:farnesyl diphosphate biosynthetic process, mevalonate pathway"/>
    <property type="evidence" value="ECO:0007669"/>
    <property type="project" value="TreeGrafter"/>
</dbReference>
<dbReference type="GO" id="GO:0019287">
    <property type="term" value="P:isopentenyl diphosphate biosynthetic process, mevalonate pathway"/>
    <property type="evidence" value="ECO:0007669"/>
    <property type="project" value="UniProtKB-UniPathway"/>
</dbReference>
<evidence type="ECO:0000256" key="5">
    <source>
        <dbReference type="ARBA" id="ARBA00022840"/>
    </source>
</evidence>
<dbReference type="PANTHER" id="PTHR31814">
    <property type="match status" value="1"/>
</dbReference>
<protein>
    <recommendedName>
        <fullName evidence="6">GHMP kinase N-terminal domain-containing protein</fullName>
    </recommendedName>
</protein>
<dbReference type="GO" id="GO:0005777">
    <property type="term" value="C:peroxisome"/>
    <property type="evidence" value="ECO:0007669"/>
    <property type="project" value="TreeGrafter"/>
</dbReference>
<keyword evidence="4" id="KW-0418">Kinase</keyword>
<sequence length="639" mass="67840">MVVDLTVMAVSPVDDGGSGGRKEAVTVNMSAGPPGISFLRHPPPPVLAATPWASTSRIRRHEAVAGLISCPKPVTSEIRYGFPGPAQPNLHAPHAGSHALDPRFLRRSPQATSGGVVAVCCSALPGQTSAPPFRRAGELRIASPKLSMEVVASAPGKVLVAGGYLVLERPNAGLVLSTTARFYAIVRPLRDELSHDSWAWAWTDVKVTSPQLSREATYKLSLKNSTLQLTSARESANPFVEQAVQFSVAAAKATITDKEGKDALDKLLLQGLHITILGCNDFYSYRKQIEVRGLPLTPEVLLSLPPFCSITFNSEVANGTMTGEKSKPEVAKTGLGSSAAMTTSVVAALLHYLGAVNLSCLGQSSSDNATGRDLDLLHAIAQSAHCIAQGKIGSGFDVSAAVYGSQRYTRFSPEILSSAQVTGSCCMPDVADIVTRSWDHENSKFSLPPLLSLLLGEPGTGGSSTPSMVGSVKQWQKSDPQKSKDIWIISQCSKWTEVATNQHQELIVKSLLTARDAFLEIRLHMREMGIAAGVPIEPESQTKLLDATMNMEGVLLAGVPGAGGFDAVFSVILCEASDTVAKAWSSVGVLPLLVREDPRGVSLEAGDPRTREVSTASIVYTNQLTLLLNSVIFIRDVCG</sequence>
<reference evidence="7" key="2">
    <citation type="submission" date="2021-02" db="EMBL/GenBank/DDBJ databases">
        <authorList>
            <person name="Kimball J.A."/>
            <person name="Haas M.W."/>
            <person name="Macchietto M."/>
            <person name="Kono T."/>
            <person name="Duquette J."/>
            <person name="Shao M."/>
        </authorList>
    </citation>
    <scope>NUCLEOTIDE SEQUENCE</scope>
    <source>
        <tissue evidence="7">Fresh leaf tissue</tissue>
    </source>
</reference>
<accession>A0A8J6BVK9</accession>
<dbReference type="UniPathway" id="UPA00057">
    <property type="reaction ID" value="UER00099"/>
</dbReference>
<evidence type="ECO:0000256" key="4">
    <source>
        <dbReference type="ARBA" id="ARBA00022777"/>
    </source>
</evidence>
<dbReference type="Proteomes" id="UP000729402">
    <property type="component" value="Unassembled WGS sequence"/>
</dbReference>
<dbReference type="InterPro" id="IPR006204">
    <property type="entry name" value="GHMP_kinase_N_dom"/>
</dbReference>
<keyword evidence="5" id="KW-0067">ATP-binding</keyword>
<comment type="pathway">
    <text evidence="1">Isoprenoid biosynthesis; isopentenyl diphosphate biosynthesis via mevalonate pathway.</text>
</comment>
<dbReference type="Pfam" id="PF00288">
    <property type="entry name" value="GHMP_kinases_N"/>
    <property type="match status" value="1"/>
</dbReference>
<dbReference type="EMBL" id="JAAALK010000079">
    <property type="protein sequence ID" value="KAG8096749.1"/>
    <property type="molecule type" value="Genomic_DNA"/>
</dbReference>
<evidence type="ECO:0000313" key="7">
    <source>
        <dbReference type="EMBL" id="KAG8096749.1"/>
    </source>
</evidence>
<evidence type="ECO:0000256" key="3">
    <source>
        <dbReference type="ARBA" id="ARBA00022741"/>
    </source>
</evidence>
<dbReference type="OrthoDB" id="10262935at2759"/>
<evidence type="ECO:0000313" key="8">
    <source>
        <dbReference type="Proteomes" id="UP000729402"/>
    </source>
</evidence>
<evidence type="ECO:0000256" key="2">
    <source>
        <dbReference type="ARBA" id="ARBA00022679"/>
    </source>
</evidence>
<dbReference type="GO" id="GO:0005524">
    <property type="term" value="F:ATP binding"/>
    <property type="evidence" value="ECO:0007669"/>
    <property type="project" value="UniProtKB-KW"/>
</dbReference>
<organism evidence="7 8">
    <name type="scientific">Zizania palustris</name>
    <name type="common">Northern wild rice</name>
    <dbReference type="NCBI Taxonomy" id="103762"/>
    <lineage>
        <taxon>Eukaryota</taxon>
        <taxon>Viridiplantae</taxon>
        <taxon>Streptophyta</taxon>
        <taxon>Embryophyta</taxon>
        <taxon>Tracheophyta</taxon>
        <taxon>Spermatophyta</taxon>
        <taxon>Magnoliopsida</taxon>
        <taxon>Liliopsida</taxon>
        <taxon>Poales</taxon>
        <taxon>Poaceae</taxon>
        <taxon>BOP clade</taxon>
        <taxon>Oryzoideae</taxon>
        <taxon>Oryzeae</taxon>
        <taxon>Zizaniinae</taxon>
        <taxon>Zizania</taxon>
    </lineage>
</organism>
<feature type="domain" description="GHMP kinase N-terminal" evidence="6">
    <location>
        <begin position="331"/>
        <end position="404"/>
    </location>
</feature>
<gene>
    <name evidence="7" type="ORF">GUJ93_ZPchr0013g36875</name>
</gene>
<keyword evidence="3" id="KW-0547">Nucleotide-binding</keyword>
<reference evidence="7" key="1">
    <citation type="journal article" date="2021" name="bioRxiv">
        <title>Whole Genome Assembly and Annotation of Northern Wild Rice, Zizania palustris L., Supports a Whole Genome Duplication in the Zizania Genus.</title>
        <authorList>
            <person name="Haas M."/>
            <person name="Kono T."/>
            <person name="Macchietto M."/>
            <person name="Millas R."/>
            <person name="McGilp L."/>
            <person name="Shao M."/>
            <person name="Duquette J."/>
            <person name="Hirsch C.N."/>
            <person name="Kimball J."/>
        </authorList>
    </citation>
    <scope>NUCLEOTIDE SEQUENCE</scope>
    <source>
        <tissue evidence="7">Fresh leaf tissue</tissue>
    </source>
</reference>
<comment type="caution">
    <text evidence="7">The sequence shown here is derived from an EMBL/GenBank/DDBJ whole genome shotgun (WGS) entry which is preliminary data.</text>
</comment>
<keyword evidence="8" id="KW-1185">Reference proteome</keyword>
<proteinExistence type="predicted"/>
<name>A0A8J6BVK9_ZIZPA</name>